<dbReference type="SUPFAM" id="SSF109604">
    <property type="entry name" value="HD-domain/PDEase-like"/>
    <property type="match status" value="1"/>
</dbReference>
<accession>A0A1N7IIB8</accession>
<keyword evidence="4 10" id="KW-0436">Ligase</keyword>
<dbReference type="GO" id="GO:0006420">
    <property type="term" value="P:arginyl-tRNA aminoacylation"/>
    <property type="evidence" value="ECO:0007669"/>
    <property type="project" value="InterPro"/>
</dbReference>
<comment type="similarity">
    <text evidence="2 10">Belongs to the class-II aminoacyl-tRNA synthetase family.</text>
</comment>
<dbReference type="EC" id="6.1.1.14" evidence="10"/>
<dbReference type="OrthoDB" id="9775440at2"/>
<dbReference type="Gene3D" id="1.10.730.10">
    <property type="entry name" value="Isoleucyl-tRNA Synthetase, Domain 1"/>
    <property type="match status" value="1"/>
</dbReference>
<keyword evidence="13" id="KW-1185">Reference proteome</keyword>
<evidence type="ECO:0000313" key="12">
    <source>
        <dbReference type="EMBL" id="SIS36829.1"/>
    </source>
</evidence>
<evidence type="ECO:0000256" key="8">
    <source>
        <dbReference type="ARBA" id="ARBA00023146"/>
    </source>
</evidence>
<dbReference type="Pfam" id="PF02092">
    <property type="entry name" value="tRNA_synt_2f"/>
    <property type="match status" value="1"/>
</dbReference>
<dbReference type="PROSITE" id="PS50861">
    <property type="entry name" value="AA_TRNA_LIGASE_II_GLYAB"/>
    <property type="match status" value="1"/>
</dbReference>
<organism evidence="12 13">
    <name type="scientific">Salimicrobium flavidum</name>
    <dbReference type="NCBI Taxonomy" id="570947"/>
    <lineage>
        <taxon>Bacteria</taxon>
        <taxon>Bacillati</taxon>
        <taxon>Bacillota</taxon>
        <taxon>Bacilli</taxon>
        <taxon>Bacillales</taxon>
        <taxon>Bacillaceae</taxon>
        <taxon>Salimicrobium</taxon>
    </lineage>
</organism>
<dbReference type="PANTHER" id="PTHR30075">
    <property type="entry name" value="GLYCYL-TRNA SYNTHETASE"/>
    <property type="match status" value="1"/>
</dbReference>
<dbReference type="GO" id="GO:0004814">
    <property type="term" value="F:arginine-tRNA ligase activity"/>
    <property type="evidence" value="ECO:0007669"/>
    <property type="project" value="InterPro"/>
</dbReference>
<comment type="subcellular location">
    <subcellularLocation>
        <location evidence="1 10">Cytoplasm</location>
    </subcellularLocation>
</comment>
<comment type="subunit">
    <text evidence="10">Tetramer of two alpha and two beta subunits.</text>
</comment>
<dbReference type="PRINTS" id="PR01045">
    <property type="entry name" value="TRNASYNTHGB"/>
</dbReference>
<protein>
    <recommendedName>
        <fullName evidence="10">Glycine--tRNA ligase beta subunit</fullName>
        <ecNumber evidence="10">6.1.1.14</ecNumber>
    </recommendedName>
    <alternativeName>
        <fullName evidence="10">Glycyl-tRNA synthetase beta subunit</fullName>
        <shortName evidence="10">GlyRS</shortName>
    </alternativeName>
</protein>
<dbReference type="AlphaFoldDB" id="A0A1N7IIB8"/>
<keyword evidence="7 10" id="KW-0648">Protein biosynthesis</keyword>
<name>A0A1N7IIB8_9BACI</name>
<evidence type="ECO:0000313" key="13">
    <source>
        <dbReference type="Proteomes" id="UP000187608"/>
    </source>
</evidence>
<dbReference type="NCBIfam" id="TIGR00211">
    <property type="entry name" value="glyS"/>
    <property type="match status" value="1"/>
</dbReference>
<evidence type="ECO:0000259" key="11">
    <source>
        <dbReference type="Pfam" id="PF05746"/>
    </source>
</evidence>
<dbReference type="GO" id="GO:0005524">
    <property type="term" value="F:ATP binding"/>
    <property type="evidence" value="ECO:0007669"/>
    <property type="project" value="UniProtKB-UniRule"/>
</dbReference>
<evidence type="ECO:0000256" key="4">
    <source>
        <dbReference type="ARBA" id="ARBA00022598"/>
    </source>
</evidence>
<evidence type="ECO:0000256" key="10">
    <source>
        <dbReference type="HAMAP-Rule" id="MF_00255"/>
    </source>
</evidence>
<dbReference type="InterPro" id="IPR008909">
    <property type="entry name" value="DALR_anticod-bd"/>
</dbReference>
<evidence type="ECO:0000256" key="1">
    <source>
        <dbReference type="ARBA" id="ARBA00004496"/>
    </source>
</evidence>
<evidence type="ECO:0000256" key="7">
    <source>
        <dbReference type="ARBA" id="ARBA00022917"/>
    </source>
</evidence>
<dbReference type="InterPro" id="IPR006194">
    <property type="entry name" value="Gly-tRNA-synth_heterodimer"/>
</dbReference>
<dbReference type="Pfam" id="PF05746">
    <property type="entry name" value="DALR_1"/>
    <property type="match status" value="1"/>
</dbReference>
<dbReference type="GO" id="GO:0004820">
    <property type="term" value="F:glycine-tRNA ligase activity"/>
    <property type="evidence" value="ECO:0007669"/>
    <property type="project" value="UniProtKB-UniRule"/>
</dbReference>
<dbReference type="EMBL" id="FTOC01000001">
    <property type="protein sequence ID" value="SIS36829.1"/>
    <property type="molecule type" value="Genomic_DNA"/>
</dbReference>
<gene>
    <name evidence="10" type="primary">glyS</name>
    <name evidence="12" type="ORF">SAMN05421687_10188</name>
</gene>
<dbReference type="STRING" id="570947.SAMN05421687_10188"/>
<keyword evidence="6 10" id="KW-0067">ATP-binding</keyword>
<reference evidence="13" key="1">
    <citation type="submission" date="2017-01" db="EMBL/GenBank/DDBJ databases">
        <authorList>
            <person name="Varghese N."/>
            <person name="Submissions S."/>
        </authorList>
    </citation>
    <scope>NUCLEOTIDE SEQUENCE [LARGE SCALE GENOMIC DNA]</scope>
    <source>
        <strain evidence="13">DSM 23127</strain>
    </source>
</reference>
<evidence type="ECO:0000256" key="6">
    <source>
        <dbReference type="ARBA" id="ARBA00022840"/>
    </source>
</evidence>
<dbReference type="Proteomes" id="UP000187608">
    <property type="component" value="Unassembled WGS sequence"/>
</dbReference>
<dbReference type="GO" id="GO:0006426">
    <property type="term" value="P:glycyl-tRNA aminoacylation"/>
    <property type="evidence" value="ECO:0007669"/>
    <property type="project" value="UniProtKB-UniRule"/>
</dbReference>
<evidence type="ECO:0000256" key="2">
    <source>
        <dbReference type="ARBA" id="ARBA00008226"/>
    </source>
</evidence>
<keyword evidence="8 10" id="KW-0030">Aminoacyl-tRNA synthetase</keyword>
<keyword evidence="5 10" id="KW-0547">Nucleotide-binding</keyword>
<evidence type="ECO:0000256" key="5">
    <source>
        <dbReference type="ARBA" id="ARBA00022741"/>
    </source>
</evidence>
<keyword evidence="3 10" id="KW-0963">Cytoplasm</keyword>
<evidence type="ECO:0000256" key="9">
    <source>
        <dbReference type="ARBA" id="ARBA00047937"/>
    </source>
</evidence>
<dbReference type="RefSeq" id="WP_076556372.1">
    <property type="nucleotide sequence ID" value="NZ_FTOC01000001.1"/>
</dbReference>
<sequence>MSNQALFEIGLEELPARFIGDAETQLEKRTKEWLEQNRLPVERVSIYSTPRRLAVLIEGLPDKQQDIEEKAKGPAKHIALDEEGEWSKAAVGFSRGQGKSVEDIYFEEIKGVAYAHVDKYIEGEATKDILKGFKEVILSLTFPKNMRWGNRSLKYVRPIRWLIALFEEEIVPFEIEGVATGNRTNGHRFLGEEVLISQPSRYESELLKQYVIADRSRRKEEIREQLQRLQKEKGWEIHEDEELLMEVTDLVEYPTVFSGAFDESFLTVPEEALITSMKEHQRYFPVHSENKLLPYFVGVRNGDDQFIRNVAKGNEKVLRARLSDAQFFFEEDQKVSIESRLEKLKKIVYQEDLGTLAEKVDRVEDLAVFLSDKLAISSDEKANVQRAAHISKFDLVTQMVDEFTNLQGLMGEKYAKLFGENDEVATAMREQYMPKQAGSPSPETTVGSLLSLAEKLDTIVGTISIGNLPTGSQDPYGLRRQALGVLQIIEDRHFVLSLTELLDEVLVYYEQKGLGTEDRQKIRSDVHEFFNARAAYLLKRDNVENDVVEAVLTEGIGYYSITKEKAHLLSEKRNEESFRYVHEAFGRVLNMSGKAEGSSVDSSLFMKEEETKLFTMHLEIKKEFFKQLDQGEVVESLRTLSDLAEPIHNFFENIMVMTEDRDIRLNRLALLKDIADTIYTFADFNAVQWKQQN</sequence>
<feature type="domain" description="DALR anticodon binding" evidence="11">
    <location>
        <begin position="587"/>
        <end position="679"/>
    </location>
</feature>
<evidence type="ECO:0000256" key="3">
    <source>
        <dbReference type="ARBA" id="ARBA00022490"/>
    </source>
</evidence>
<dbReference type="HAMAP" id="MF_00255">
    <property type="entry name" value="Gly_tRNA_synth_beta"/>
    <property type="match status" value="1"/>
</dbReference>
<dbReference type="InterPro" id="IPR015944">
    <property type="entry name" value="Gly-tRNA-synth_bsu"/>
</dbReference>
<proteinExistence type="inferred from homology"/>
<comment type="catalytic activity">
    <reaction evidence="9 10">
        <text>tRNA(Gly) + glycine + ATP = glycyl-tRNA(Gly) + AMP + diphosphate</text>
        <dbReference type="Rhea" id="RHEA:16013"/>
        <dbReference type="Rhea" id="RHEA-COMP:9664"/>
        <dbReference type="Rhea" id="RHEA-COMP:9683"/>
        <dbReference type="ChEBI" id="CHEBI:30616"/>
        <dbReference type="ChEBI" id="CHEBI:33019"/>
        <dbReference type="ChEBI" id="CHEBI:57305"/>
        <dbReference type="ChEBI" id="CHEBI:78442"/>
        <dbReference type="ChEBI" id="CHEBI:78522"/>
        <dbReference type="ChEBI" id="CHEBI:456215"/>
        <dbReference type="EC" id="6.1.1.14"/>
    </reaction>
</comment>
<dbReference type="GO" id="GO:0005829">
    <property type="term" value="C:cytosol"/>
    <property type="evidence" value="ECO:0007669"/>
    <property type="project" value="TreeGrafter"/>
</dbReference>
<dbReference type="PANTHER" id="PTHR30075:SF2">
    <property type="entry name" value="GLYCINE--TRNA LIGASE, CHLOROPLASTIC_MITOCHONDRIAL 2"/>
    <property type="match status" value="1"/>
</dbReference>